<feature type="domain" description="RNase H type-1" evidence="3">
    <location>
        <begin position="348"/>
        <end position="476"/>
    </location>
</feature>
<dbReference type="SMART" id="SM00343">
    <property type="entry name" value="ZnF_C2HC"/>
    <property type="match status" value="2"/>
</dbReference>
<accession>A0A4Y2U7F4</accession>
<feature type="region of interest" description="Disordered" evidence="1">
    <location>
        <begin position="1028"/>
        <end position="1081"/>
    </location>
</feature>
<dbReference type="SUPFAM" id="SSF57756">
    <property type="entry name" value="Retrovirus zinc finger-like domains"/>
    <property type="match status" value="1"/>
</dbReference>
<dbReference type="PROSITE" id="PS50878">
    <property type="entry name" value="RT_POL"/>
    <property type="match status" value="1"/>
</dbReference>
<dbReference type="PROSITE" id="PS50879">
    <property type="entry name" value="RNASE_H_1"/>
    <property type="match status" value="1"/>
</dbReference>
<feature type="domain" description="Reverse transcriptase" evidence="2">
    <location>
        <begin position="1"/>
        <end position="137"/>
    </location>
</feature>
<feature type="compositionally biased region" description="Acidic residues" evidence="1">
    <location>
        <begin position="1044"/>
        <end position="1059"/>
    </location>
</feature>
<dbReference type="CDD" id="cd09276">
    <property type="entry name" value="Rnase_HI_RT_non_LTR"/>
    <property type="match status" value="1"/>
</dbReference>
<evidence type="ECO:0000259" key="3">
    <source>
        <dbReference type="PROSITE" id="PS50879"/>
    </source>
</evidence>
<evidence type="ECO:0000313" key="4">
    <source>
        <dbReference type="EMBL" id="GBO08572.1"/>
    </source>
</evidence>
<dbReference type="Gene3D" id="3.30.420.10">
    <property type="entry name" value="Ribonuclease H-like superfamily/Ribonuclease H"/>
    <property type="match status" value="1"/>
</dbReference>
<dbReference type="Proteomes" id="UP000499080">
    <property type="component" value="Unassembled WGS sequence"/>
</dbReference>
<reference evidence="4 5" key="1">
    <citation type="journal article" date="2019" name="Sci. Rep.">
        <title>Orb-weaving spider Araneus ventricosus genome elucidates the spidroin gene catalogue.</title>
        <authorList>
            <person name="Kono N."/>
            <person name="Nakamura H."/>
            <person name="Ohtoshi R."/>
            <person name="Moran D.A.P."/>
            <person name="Shinohara A."/>
            <person name="Yoshida Y."/>
            <person name="Fujiwara M."/>
            <person name="Mori M."/>
            <person name="Tomita M."/>
            <person name="Arakawa K."/>
        </authorList>
    </citation>
    <scope>NUCLEOTIDE SEQUENCE [LARGE SCALE GENOMIC DNA]</scope>
</reference>
<dbReference type="EMBL" id="BGPR01034267">
    <property type="protein sequence ID" value="GBO08572.1"/>
    <property type="molecule type" value="Genomic_DNA"/>
</dbReference>
<evidence type="ECO:0000259" key="2">
    <source>
        <dbReference type="PROSITE" id="PS50878"/>
    </source>
</evidence>
<dbReference type="Pfam" id="PF00075">
    <property type="entry name" value="RNase_H"/>
    <property type="match status" value="1"/>
</dbReference>
<organism evidence="4 5">
    <name type="scientific">Araneus ventricosus</name>
    <name type="common">Orbweaver spider</name>
    <name type="synonym">Epeira ventricosa</name>
    <dbReference type="NCBI Taxonomy" id="182803"/>
    <lineage>
        <taxon>Eukaryota</taxon>
        <taxon>Metazoa</taxon>
        <taxon>Ecdysozoa</taxon>
        <taxon>Arthropoda</taxon>
        <taxon>Chelicerata</taxon>
        <taxon>Arachnida</taxon>
        <taxon>Araneae</taxon>
        <taxon>Araneomorphae</taxon>
        <taxon>Entelegynae</taxon>
        <taxon>Araneoidea</taxon>
        <taxon>Araneidae</taxon>
        <taxon>Araneus</taxon>
    </lineage>
</organism>
<dbReference type="Gene3D" id="4.10.60.10">
    <property type="entry name" value="Zinc finger, CCHC-type"/>
    <property type="match status" value="1"/>
</dbReference>
<sequence length="1081" mass="121299">MALVPGKQNKLKLKLYSDHFIQAEGVPQGSVLSVTLFIVHLSQILNHLPSSVHGSLYVDDLQISCQGSNMSLIERQLQNAVNKLVAWCDNNRHAISPEKSRCDHFCRKRNLHLDPVIYIRNFAIPIVNDIRFLGVIFDRKLAFLPHVLHLRKKCERSLNILKVLSRTSWGADRTSLLRIYEAVILSRIDYGCMVYGSARFTVLRRLDPIHHSALQICTGAFRTSPVESLYIISHQLPLDSRRQKISALYSFRAQSVRNHPINRLSLPAGLRRLYAARPSHILPLCERTKMLLHDSDLNNVFVQLSDFFTFPPWDSPQFSFLNPFSGFDKSSTAPITFQQLFHHHRYQYSSFVPIFTDGSKSDGHVGCGVVFPSDTLSYRLHNCCSVFTAELVAILCALQEISPSNHRNNSIYTGSMSALESLSHYDNRIHPVALEILSVLQFLRNKGFSIIFCWVPSHVGISGNETADIIARFASDFLQRALPYCDIKKSLVSHLMSAWQQKWNLLTRNKLYSVKPSIGLWSALPMREFDVKLTRLRIGHTRFTHRHLFLGQRAPRCPTCQVDFTVNHILIECPSFKCHREYHFNSSSVTLQDLVAKNGSCAIKPQPTNRGWEYPEPVADFPCCAPWWAVPSGLNHMLYHMGKKKSGPFSGQRIDSSFKRKSFPTFIVISRISSQNETFHGVSPFLVEKAITGSIGDVKTTKKLRSGDLLVEVESPKQAKEISNLKSLSTIPVTVKPHATLNSSKGVISCGELLNESEEKITAELKSQGVIHVRRITIRRDGQLLNTKHLILTFDSAKLPEHIKAGYMRLSVRTYIPNPLRCFKCQRFGHSKTSCRGTLTCARCAEVGHESNDCTRTEKCVNSRKLVKSQTPTPGNSYVSVAKKSISAPSADSNKDISTVSISKPSDSTTRAPPPITNLRISASPSVAPVSEEALASPDFTDFKLVTNRKKLKKDSPTKTNNSIAKAEKITKFYTSSRREVLNTVPTKDNICTHQSALKSFETKKPTSVDTQLLPMAVLPPLEKRILQSRESDVDAEMSSSSLSEEDALEYNMSEDLEDSPAVVSPPPPAKPGKADKYKNR</sequence>
<dbReference type="PANTHER" id="PTHR33481:SF1">
    <property type="entry name" value="ENDONUCLEASE_EXONUCLEASE_PHOSPHATASE DOMAIN-CONTAINING PROTEIN-RELATED"/>
    <property type="match status" value="1"/>
</dbReference>
<evidence type="ECO:0008006" key="6">
    <source>
        <dbReference type="Google" id="ProtNLM"/>
    </source>
</evidence>
<proteinExistence type="predicted"/>
<dbReference type="GO" id="GO:0003676">
    <property type="term" value="F:nucleic acid binding"/>
    <property type="evidence" value="ECO:0007669"/>
    <property type="project" value="InterPro"/>
</dbReference>
<name>A0A4Y2U7F4_ARAVE</name>
<dbReference type="InterPro" id="IPR000477">
    <property type="entry name" value="RT_dom"/>
</dbReference>
<dbReference type="GO" id="GO:0008270">
    <property type="term" value="F:zinc ion binding"/>
    <property type="evidence" value="ECO:0007669"/>
    <property type="project" value="InterPro"/>
</dbReference>
<dbReference type="SUPFAM" id="SSF53098">
    <property type="entry name" value="Ribonuclease H-like"/>
    <property type="match status" value="1"/>
</dbReference>
<feature type="region of interest" description="Disordered" evidence="1">
    <location>
        <begin position="889"/>
        <end position="918"/>
    </location>
</feature>
<dbReference type="InterPro" id="IPR036875">
    <property type="entry name" value="Znf_CCHC_sf"/>
</dbReference>
<feature type="compositionally biased region" description="Polar residues" evidence="1">
    <location>
        <begin position="889"/>
        <end position="911"/>
    </location>
</feature>
<comment type="caution">
    <text evidence="4">The sequence shown here is derived from an EMBL/GenBank/DDBJ whole genome shotgun (WGS) entry which is preliminary data.</text>
</comment>
<dbReference type="Pfam" id="PF00078">
    <property type="entry name" value="RVT_1"/>
    <property type="match status" value="1"/>
</dbReference>
<dbReference type="OrthoDB" id="6436749at2759"/>
<gene>
    <name evidence="4" type="ORF">AVEN_19736_1</name>
</gene>
<evidence type="ECO:0000313" key="5">
    <source>
        <dbReference type="Proteomes" id="UP000499080"/>
    </source>
</evidence>
<evidence type="ECO:0000256" key="1">
    <source>
        <dbReference type="SAM" id="MobiDB-lite"/>
    </source>
</evidence>
<dbReference type="InterPro" id="IPR036397">
    <property type="entry name" value="RNaseH_sf"/>
</dbReference>
<keyword evidence="5" id="KW-1185">Reference proteome</keyword>
<dbReference type="PANTHER" id="PTHR33481">
    <property type="entry name" value="REVERSE TRANSCRIPTASE"/>
    <property type="match status" value="1"/>
</dbReference>
<dbReference type="InterPro" id="IPR012337">
    <property type="entry name" value="RNaseH-like_sf"/>
</dbReference>
<dbReference type="GO" id="GO:0004523">
    <property type="term" value="F:RNA-DNA hybrid ribonuclease activity"/>
    <property type="evidence" value="ECO:0007669"/>
    <property type="project" value="InterPro"/>
</dbReference>
<dbReference type="AlphaFoldDB" id="A0A4Y2U7F4"/>
<dbReference type="InterPro" id="IPR001878">
    <property type="entry name" value="Znf_CCHC"/>
</dbReference>
<protein>
    <recommendedName>
        <fullName evidence="6">RNA-directed DNA polymerase from transposon X-element</fullName>
    </recommendedName>
</protein>
<dbReference type="InterPro" id="IPR002156">
    <property type="entry name" value="RNaseH_domain"/>
</dbReference>